<evidence type="ECO:0000313" key="3">
    <source>
        <dbReference type="Proteomes" id="UP000290572"/>
    </source>
</evidence>
<protein>
    <submittedName>
        <fullName evidence="2">Uncharacterized protein</fullName>
    </submittedName>
</protein>
<gene>
    <name evidence="2" type="ORF">ROHU_035502</name>
</gene>
<reference evidence="2 3" key="1">
    <citation type="submission" date="2018-03" db="EMBL/GenBank/DDBJ databases">
        <title>Draft genome sequence of Rohu Carp (Labeo rohita).</title>
        <authorList>
            <person name="Das P."/>
            <person name="Kushwaha B."/>
            <person name="Joshi C.G."/>
            <person name="Kumar D."/>
            <person name="Nagpure N.S."/>
            <person name="Sahoo L."/>
            <person name="Das S.P."/>
            <person name="Bit A."/>
            <person name="Patnaik S."/>
            <person name="Meher P.K."/>
            <person name="Jayasankar P."/>
            <person name="Koringa P.G."/>
            <person name="Patel N.V."/>
            <person name="Hinsu A.T."/>
            <person name="Kumar R."/>
            <person name="Pandey M."/>
            <person name="Agarwal S."/>
            <person name="Srivastava S."/>
            <person name="Singh M."/>
            <person name="Iquebal M.A."/>
            <person name="Jaiswal S."/>
            <person name="Angadi U.B."/>
            <person name="Kumar N."/>
            <person name="Raza M."/>
            <person name="Shah T.M."/>
            <person name="Rai A."/>
            <person name="Jena J.K."/>
        </authorList>
    </citation>
    <scope>NUCLEOTIDE SEQUENCE [LARGE SCALE GENOMIC DNA]</scope>
    <source>
        <strain evidence="2">DASCIFA01</strain>
        <tissue evidence="2">Testis</tissue>
    </source>
</reference>
<evidence type="ECO:0000313" key="2">
    <source>
        <dbReference type="EMBL" id="RXN06948.1"/>
    </source>
</evidence>
<name>A0A498LF70_LABRO</name>
<evidence type="ECO:0000256" key="1">
    <source>
        <dbReference type="SAM" id="Phobius"/>
    </source>
</evidence>
<keyword evidence="1" id="KW-1133">Transmembrane helix</keyword>
<organism evidence="2 3">
    <name type="scientific">Labeo rohita</name>
    <name type="common">Indian major carp</name>
    <name type="synonym">Cyprinus rohita</name>
    <dbReference type="NCBI Taxonomy" id="84645"/>
    <lineage>
        <taxon>Eukaryota</taxon>
        <taxon>Metazoa</taxon>
        <taxon>Chordata</taxon>
        <taxon>Craniata</taxon>
        <taxon>Vertebrata</taxon>
        <taxon>Euteleostomi</taxon>
        <taxon>Actinopterygii</taxon>
        <taxon>Neopterygii</taxon>
        <taxon>Teleostei</taxon>
        <taxon>Ostariophysi</taxon>
        <taxon>Cypriniformes</taxon>
        <taxon>Cyprinidae</taxon>
        <taxon>Labeoninae</taxon>
        <taxon>Labeonini</taxon>
        <taxon>Labeo</taxon>
    </lineage>
</organism>
<accession>A0A498LF70</accession>
<keyword evidence="1" id="KW-0472">Membrane</keyword>
<comment type="caution">
    <text evidence="2">The sequence shown here is derived from an EMBL/GenBank/DDBJ whole genome shotgun (WGS) entry which is preliminary data.</text>
</comment>
<keyword evidence="1" id="KW-0812">Transmembrane</keyword>
<dbReference type="EMBL" id="QBIY01013357">
    <property type="protein sequence ID" value="RXN06948.1"/>
    <property type="molecule type" value="Genomic_DNA"/>
</dbReference>
<proteinExistence type="predicted"/>
<dbReference type="AlphaFoldDB" id="A0A498LF70"/>
<keyword evidence="3" id="KW-1185">Reference proteome</keyword>
<feature type="transmembrane region" description="Helical" evidence="1">
    <location>
        <begin position="71"/>
        <end position="94"/>
    </location>
</feature>
<sequence length="148" mass="16649">MSQIPLDWGCKLDAAYQALYQCDSESDQEDKTFPRALDLSIHLHKPIKARNSFTKLDFYRQKFYTGQLLRIYLALSFITLTSSVFSDLLIVNFSSKLSKRALMKEIVHILAHLRGSMWEVSLEAQKTADLGLSAIPAVNVCACVCVCA</sequence>
<dbReference type="Proteomes" id="UP000290572">
    <property type="component" value="Unassembled WGS sequence"/>
</dbReference>